<dbReference type="AlphaFoldDB" id="A0A803K323"/>
<evidence type="ECO:0000259" key="10">
    <source>
        <dbReference type="PROSITE" id="PS50262"/>
    </source>
</evidence>
<feature type="transmembrane region" description="Helical" evidence="9">
    <location>
        <begin position="275"/>
        <end position="300"/>
    </location>
</feature>
<dbReference type="InterPro" id="IPR017452">
    <property type="entry name" value="GPCR_Rhodpsn_7TM"/>
</dbReference>
<reference evidence="11" key="2">
    <citation type="submission" date="2021-03" db="UniProtKB">
        <authorList>
            <consortium name="Ensembl"/>
        </authorList>
    </citation>
    <scope>IDENTIFICATION</scope>
</reference>
<dbReference type="SUPFAM" id="SSF81321">
    <property type="entry name" value="Family A G protein-coupled receptor-like"/>
    <property type="match status" value="1"/>
</dbReference>
<dbReference type="InterPro" id="IPR000826">
    <property type="entry name" value="Formyl_rcpt-rel"/>
</dbReference>
<accession>A0A803K323</accession>
<dbReference type="GeneTree" id="ENSGT00940000160642"/>
<dbReference type="InParanoid" id="A0A803K323"/>
<dbReference type="PROSITE" id="PS50262">
    <property type="entry name" value="G_PROTEIN_RECEP_F1_2"/>
    <property type="match status" value="1"/>
</dbReference>
<evidence type="ECO:0000256" key="7">
    <source>
        <dbReference type="ARBA" id="ARBA00023224"/>
    </source>
</evidence>
<comment type="similarity">
    <text evidence="8">Belongs to the chemokine-like receptor (CMKLR) family.</text>
</comment>
<evidence type="ECO:0000256" key="6">
    <source>
        <dbReference type="ARBA" id="ARBA00023170"/>
    </source>
</evidence>
<keyword evidence="5 9" id="KW-0472">Membrane</keyword>
<dbReference type="PANTHER" id="PTHR24225">
    <property type="entry name" value="CHEMOTACTIC RECEPTOR"/>
    <property type="match status" value="1"/>
</dbReference>
<feature type="transmembrane region" description="Helical" evidence="9">
    <location>
        <begin position="142"/>
        <end position="163"/>
    </location>
</feature>
<dbReference type="Pfam" id="PF00001">
    <property type="entry name" value="7tm_1"/>
    <property type="match status" value="2"/>
</dbReference>
<feature type="domain" description="G-protein coupled receptors family 1 profile" evidence="10">
    <location>
        <begin position="45"/>
        <end position="334"/>
    </location>
</feature>
<dbReference type="Ensembl" id="ENSXETT00000115056">
    <property type="protein sequence ID" value="ENSXETP00000114687"/>
    <property type="gene ID" value="ENSXETG00000043614"/>
</dbReference>
<evidence type="ECO:0000256" key="2">
    <source>
        <dbReference type="ARBA" id="ARBA00022692"/>
    </source>
</evidence>
<evidence type="ECO:0000256" key="8">
    <source>
        <dbReference type="ARBA" id="ARBA00025736"/>
    </source>
</evidence>
<comment type="subcellular location">
    <subcellularLocation>
        <location evidence="1">Membrane</location>
        <topology evidence="1">Multi-pass membrane protein</topology>
    </subcellularLocation>
</comment>
<feature type="transmembrane region" description="Helical" evidence="9">
    <location>
        <begin position="312"/>
        <end position="337"/>
    </location>
</feature>
<sequence length="371" mass="41965">MYAEKLNLMNELMNFTNATNTNNQTWIPYVSFIGYVLTSITGLIGNAVVIFVLAFIMKEQKCKVWILNLAVADFLFLLILPLYATAVLKQNWIYGSLLCKLYHFMSTCNMYSSIFIITALNIDRVLSVAKPIWHLKVFSRRVSHFTCAGIWATALLLSVPVIFLTNEYKSGEKIECGLVNIKQINTGHRLVKRGINMTIYPDICVGTAYDILPDPGKADSVTQWHQMKPLIEGLIIPLILIGYFIPLCTIILSNIMIAHQVNKSHTLKSSKLYRIVMAVILIFFLTWTPLIIAEVTYIVAVNTLNFSLMHNIYTIIPLLTSIAYSNCCLNPIIYVLVGRQVRDALMGFIHNEKKNKHIKGAHNIQAMKISS</sequence>
<evidence type="ECO:0000256" key="3">
    <source>
        <dbReference type="ARBA" id="ARBA00022989"/>
    </source>
</evidence>
<dbReference type="PANTHER" id="PTHR24225:SF76">
    <property type="entry name" value="CHEMOKINE-LIKE RECEPTOR 1"/>
    <property type="match status" value="1"/>
</dbReference>
<dbReference type="Gene3D" id="1.20.1070.10">
    <property type="entry name" value="Rhodopsin 7-helix transmembrane proteins"/>
    <property type="match status" value="2"/>
</dbReference>
<dbReference type="GO" id="GO:0016020">
    <property type="term" value="C:membrane"/>
    <property type="evidence" value="ECO:0007669"/>
    <property type="project" value="UniProtKB-SubCell"/>
</dbReference>
<reference evidence="11" key="1">
    <citation type="journal article" date="2010" name="Science">
        <title>The genome of the Western clawed frog Xenopus tropicalis.</title>
        <authorList>
            <person name="Hellsten U."/>
            <person name="Harland R.M."/>
            <person name="Gilchrist M.J."/>
            <person name="Hendrix D."/>
            <person name="Jurka J."/>
            <person name="Kapitonov V."/>
            <person name="Ovcharenko I."/>
            <person name="Putnam N.H."/>
            <person name="Shu S."/>
            <person name="Taher L."/>
            <person name="Blitz I.L."/>
            <person name="Blumberg B."/>
            <person name="Dichmann D.S."/>
            <person name="Dubchak I."/>
            <person name="Amaya E."/>
            <person name="Detter J.C."/>
            <person name="Fletcher R."/>
            <person name="Gerhard D.S."/>
            <person name="Goodstein D."/>
            <person name="Graves T."/>
            <person name="Grigoriev I.V."/>
            <person name="Grimwood J."/>
            <person name="Kawashima T."/>
            <person name="Lindquist E."/>
            <person name="Lucas S.M."/>
            <person name="Mead P.E."/>
            <person name="Mitros T."/>
            <person name="Ogino H."/>
            <person name="Ohta Y."/>
            <person name="Poliakov A.V."/>
            <person name="Pollet N."/>
            <person name="Robert J."/>
            <person name="Salamov A."/>
            <person name="Sater A.K."/>
            <person name="Schmutz J."/>
            <person name="Terry A."/>
            <person name="Vize P.D."/>
            <person name="Warren W.C."/>
            <person name="Wells D."/>
            <person name="Wills A."/>
            <person name="Wilson R.K."/>
            <person name="Zimmerman L.B."/>
            <person name="Zorn A.M."/>
            <person name="Grainger R."/>
            <person name="Grammer T."/>
            <person name="Khokha M.K."/>
            <person name="Richardson P.M."/>
            <person name="Rokhsar D.S."/>
        </authorList>
    </citation>
    <scope>NUCLEOTIDE SEQUENCE [LARGE SCALE GENOMIC DNA]</scope>
    <source>
        <strain evidence="11">Nigerian</strain>
    </source>
</reference>
<feature type="transmembrane region" description="Helical" evidence="9">
    <location>
        <begin position="32"/>
        <end position="57"/>
    </location>
</feature>
<evidence type="ECO:0000313" key="11">
    <source>
        <dbReference type="Ensembl" id="ENSXETP00000114687"/>
    </source>
</evidence>
<keyword evidence="4" id="KW-0297">G-protein coupled receptor</keyword>
<keyword evidence="3 9" id="KW-1133">Transmembrane helix</keyword>
<name>A0A803K323_XENTR</name>
<dbReference type="GO" id="GO:0004930">
    <property type="term" value="F:G protein-coupled receptor activity"/>
    <property type="evidence" value="ECO:0007669"/>
    <property type="project" value="UniProtKB-KW"/>
</dbReference>
<keyword evidence="6" id="KW-0675">Receptor</keyword>
<evidence type="ECO:0000256" key="4">
    <source>
        <dbReference type="ARBA" id="ARBA00023040"/>
    </source>
</evidence>
<keyword evidence="7" id="KW-0807">Transducer</keyword>
<protein>
    <recommendedName>
        <fullName evidence="10">G-protein coupled receptors family 1 profile domain-containing protein</fullName>
    </recommendedName>
</protein>
<dbReference type="InterPro" id="IPR000276">
    <property type="entry name" value="GPCR_Rhodpsn"/>
</dbReference>
<feature type="transmembrane region" description="Helical" evidence="9">
    <location>
        <begin position="64"/>
        <end position="84"/>
    </location>
</feature>
<evidence type="ECO:0000256" key="5">
    <source>
        <dbReference type="ARBA" id="ARBA00023136"/>
    </source>
</evidence>
<organism evidence="11">
    <name type="scientific">Xenopus tropicalis</name>
    <name type="common">Western clawed frog</name>
    <name type="synonym">Silurana tropicalis</name>
    <dbReference type="NCBI Taxonomy" id="8364"/>
    <lineage>
        <taxon>Eukaryota</taxon>
        <taxon>Metazoa</taxon>
        <taxon>Chordata</taxon>
        <taxon>Craniata</taxon>
        <taxon>Vertebrata</taxon>
        <taxon>Euteleostomi</taxon>
        <taxon>Amphibia</taxon>
        <taxon>Batrachia</taxon>
        <taxon>Anura</taxon>
        <taxon>Pipoidea</taxon>
        <taxon>Pipidae</taxon>
        <taxon>Xenopodinae</taxon>
        <taxon>Xenopus</taxon>
        <taxon>Silurana</taxon>
    </lineage>
</organism>
<evidence type="ECO:0000256" key="1">
    <source>
        <dbReference type="ARBA" id="ARBA00004141"/>
    </source>
</evidence>
<dbReference type="PRINTS" id="PR00237">
    <property type="entry name" value="GPCRRHODOPSN"/>
</dbReference>
<keyword evidence="2 9" id="KW-0812">Transmembrane</keyword>
<proteinExistence type="inferred from homology"/>
<feature type="transmembrane region" description="Helical" evidence="9">
    <location>
        <begin position="104"/>
        <end position="122"/>
    </location>
</feature>
<evidence type="ECO:0000256" key="9">
    <source>
        <dbReference type="SAM" id="Phobius"/>
    </source>
</evidence>
<feature type="transmembrane region" description="Helical" evidence="9">
    <location>
        <begin position="234"/>
        <end position="255"/>
    </location>
</feature>